<comment type="subcellular location">
    <subcellularLocation>
        <location evidence="1">Secreted</location>
        <location evidence="1">Cell wall</location>
    </subcellularLocation>
</comment>
<evidence type="ECO:0000256" key="2">
    <source>
        <dbReference type="ARBA" id="ARBA00022512"/>
    </source>
</evidence>
<dbReference type="SUPFAM" id="SSF51126">
    <property type="entry name" value="Pectin lyase-like"/>
    <property type="match status" value="1"/>
</dbReference>
<feature type="signal peptide" evidence="3">
    <location>
        <begin position="1"/>
        <end position="29"/>
    </location>
</feature>
<proteinExistence type="predicted"/>
<dbReference type="EMBL" id="CAMGYJ010000006">
    <property type="protein sequence ID" value="CAI0439335.1"/>
    <property type="molecule type" value="Genomic_DNA"/>
</dbReference>
<dbReference type="InterPro" id="IPR011050">
    <property type="entry name" value="Pectin_lyase_fold/virulence"/>
</dbReference>
<feature type="chain" id="PRO_5043381720" description="Pectate lyase superfamily protein domain-containing protein" evidence="3">
    <location>
        <begin position="30"/>
        <end position="519"/>
    </location>
</feature>
<evidence type="ECO:0000256" key="1">
    <source>
        <dbReference type="ARBA" id="ARBA00004191"/>
    </source>
</evidence>
<evidence type="ECO:0008006" key="6">
    <source>
        <dbReference type="Google" id="ProtNLM"/>
    </source>
</evidence>
<protein>
    <recommendedName>
        <fullName evidence="6">Pectate lyase superfamily protein domain-containing protein</fullName>
    </recommendedName>
</protein>
<keyword evidence="2" id="KW-0964">Secreted</keyword>
<comment type="caution">
    <text evidence="4">The sequence shown here is derived from an EMBL/GenBank/DDBJ whole genome shotgun (WGS) entry which is preliminary data.</text>
</comment>
<keyword evidence="5" id="KW-1185">Reference proteome</keyword>
<reference evidence="4" key="1">
    <citation type="submission" date="2022-08" db="EMBL/GenBank/DDBJ databases">
        <authorList>
            <person name="Gutierrez-Valencia J."/>
        </authorList>
    </citation>
    <scope>NUCLEOTIDE SEQUENCE</scope>
</reference>
<dbReference type="Proteomes" id="UP001154282">
    <property type="component" value="Unassembled WGS sequence"/>
</dbReference>
<organism evidence="4 5">
    <name type="scientific">Linum tenue</name>
    <dbReference type="NCBI Taxonomy" id="586396"/>
    <lineage>
        <taxon>Eukaryota</taxon>
        <taxon>Viridiplantae</taxon>
        <taxon>Streptophyta</taxon>
        <taxon>Embryophyta</taxon>
        <taxon>Tracheophyta</taxon>
        <taxon>Spermatophyta</taxon>
        <taxon>Magnoliopsida</taxon>
        <taxon>eudicotyledons</taxon>
        <taxon>Gunneridae</taxon>
        <taxon>Pentapetalae</taxon>
        <taxon>rosids</taxon>
        <taxon>fabids</taxon>
        <taxon>Malpighiales</taxon>
        <taxon>Linaceae</taxon>
        <taxon>Linum</taxon>
    </lineage>
</organism>
<keyword evidence="3" id="KW-0732">Signal</keyword>
<dbReference type="PANTHER" id="PTHR33928">
    <property type="entry name" value="POLYGALACTURONASE QRT3"/>
    <property type="match status" value="1"/>
</dbReference>
<sequence length="519" mass="56496">MSMSTPSPRFILVVVLCSVIMLLVQQASCYKYHYHAAKLRDFTARADKKLAAPPPSLAVRPPPRVGGVFYPIGYGADPTGHNDSADAIQKALNDAFEQLSEPDKELMPGVKDLGGAVIDLQGGKYKISKPITFPPAGGGDLLIKEGSFRAAEGFPSDRFLVELLFPQSEVLINKTANVSALQGTTIFYEDITFRDLLFDSGHSGGGLLVVDAARTRIVNSYFFNFTTQGILIQGGHETFIQTCFVGQVPTVGRDKNERRYYSGTGIDLASNDNVITDTVIFSAQIGLLVRGQANIITGLHTYNKSWLFGGIGVLMKIDAAYNRIMDCFFDYNQVVLEDPYFVQVMGNFFFGHANVMLKSVKGGTTGLTVFNNYFVGFAGAPMIELQGKFTMVHDVLVDQNQGKFLNVQSTSAKVTVAGKGKKWVADFSKKLVFPNKIDHFQYSFAVKQPRPTVAGGGVWGGPRFPIHAATNVSGNVVVVESEDEVDAVVSVMVDQVNPVGEETFVFGRNGEGYNVGMHK</sequence>
<evidence type="ECO:0000256" key="3">
    <source>
        <dbReference type="SAM" id="SignalP"/>
    </source>
</evidence>
<name>A0AAV0M0J5_9ROSI</name>
<dbReference type="AlphaFoldDB" id="A0AAV0M0J5"/>
<gene>
    <name evidence="4" type="ORF">LITE_LOCUS26106</name>
</gene>
<evidence type="ECO:0000313" key="4">
    <source>
        <dbReference type="EMBL" id="CAI0439335.1"/>
    </source>
</evidence>
<dbReference type="InterPro" id="IPR012334">
    <property type="entry name" value="Pectin_lyas_fold"/>
</dbReference>
<dbReference type="InterPro" id="IPR039279">
    <property type="entry name" value="QRT3-like"/>
</dbReference>
<accession>A0AAV0M0J5</accession>
<keyword evidence="2" id="KW-0134">Cell wall</keyword>
<dbReference type="PANTHER" id="PTHR33928:SF2">
    <property type="entry name" value="PECTATE LYASE SUPERFAMILY PROTEIN DOMAIN-CONTAINING PROTEIN-RELATED"/>
    <property type="match status" value="1"/>
</dbReference>
<dbReference type="Gene3D" id="2.160.20.10">
    <property type="entry name" value="Single-stranded right-handed beta-helix, Pectin lyase-like"/>
    <property type="match status" value="1"/>
</dbReference>
<dbReference type="GO" id="GO:0004650">
    <property type="term" value="F:polygalacturonase activity"/>
    <property type="evidence" value="ECO:0007669"/>
    <property type="project" value="InterPro"/>
</dbReference>
<evidence type="ECO:0000313" key="5">
    <source>
        <dbReference type="Proteomes" id="UP001154282"/>
    </source>
</evidence>